<dbReference type="RefSeq" id="WP_345219741.1">
    <property type="nucleotide sequence ID" value="NZ_BAAAXE010000002.1"/>
</dbReference>
<sequence length="82" mass="9163">MDAVFEKVLRDHLPRLQEQPLTDDTRLHDLGLDSMKSVDLLFAIEDEMDVSLSDDDLNEETFATAGSLWRAVDAARSSEAIA</sequence>
<evidence type="ECO:0000256" key="1">
    <source>
        <dbReference type="ARBA" id="ARBA00022450"/>
    </source>
</evidence>
<dbReference type="InterPro" id="IPR006162">
    <property type="entry name" value="Ppantetheine_attach_site"/>
</dbReference>
<dbReference type="Gene3D" id="1.10.1200.10">
    <property type="entry name" value="ACP-like"/>
    <property type="match status" value="1"/>
</dbReference>
<evidence type="ECO:0000313" key="4">
    <source>
        <dbReference type="EMBL" id="MFB9523076.1"/>
    </source>
</evidence>
<dbReference type="Pfam" id="PF00550">
    <property type="entry name" value="PP-binding"/>
    <property type="match status" value="1"/>
</dbReference>
<feature type="domain" description="Carrier" evidence="3">
    <location>
        <begin position="1"/>
        <end position="76"/>
    </location>
</feature>
<evidence type="ECO:0000256" key="2">
    <source>
        <dbReference type="ARBA" id="ARBA00022553"/>
    </source>
</evidence>
<gene>
    <name evidence="4" type="ORF">ACFFTU_24320</name>
</gene>
<keyword evidence="1" id="KW-0596">Phosphopantetheine</keyword>
<protein>
    <submittedName>
        <fullName evidence="4">Phosphopantetheine-binding protein</fullName>
    </submittedName>
</protein>
<dbReference type="PROSITE" id="PS50075">
    <property type="entry name" value="CARRIER"/>
    <property type="match status" value="1"/>
</dbReference>
<organism evidence="4 5">
    <name type="scientific">Streptomyces cremeus</name>
    <dbReference type="NCBI Taxonomy" id="66881"/>
    <lineage>
        <taxon>Bacteria</taxon>
        <taxon>Bacillati</taxon>
        <taxon>Actinomycetota</taxon>
        <taxon>Actinomycetes</taxon>
        <taxon>Kitasatosporales</taxon>
        <taxon>Streptomycetaceae</taxon>
        <taxon>Streptomyces</taxon>
    </lineage>
</organism>
<evidence type="ECO:0000313" key="5">
    <source>
        <dbReference type="Proteomes" id="UP001589718"/>
    </source>
</evidence>
<dbReference type="Proteomes" id="UP001589718">
    <property type="component" value="Unassembled WGS sequence"/>
</dbReference>
<name>A0ABV5PIN5_STRCM</name>
<evidence type="ECO:0000259" key="3">
    <source>
        <dbReference type="PROSITE" id="PS50075"/>
    </source>
</evidence>
<keyword evidence="5" id="KW-1185">Reference proteome</keyword>
<proteinExistence type="predicted"/>
<dbReference type="EMBL" id="JBHMCR010000016">
    <property type="protein sequence ID" value="MFB9523076.1"/>
    <property type="molecule type" value="Genomic_DNA"/>
</dbReference>
<dbReference type="InterPro" id="IPR009081">
    <property type="entry name" value="PP-bd_ACP"/>
</dbReference>
<dbReference type="PROSITE" id="PS00012">
    <property type="entry name" value="PHOSPHOPANTETHEINE"/>
    <property type="match status" value="1"/>
</dbReference>
<accession>A0ABV5PIN5</accession>
<reference evidence="4 5" key="1">
    <citation type="submission" date="2024-09" db="EMBL/GenBank/DDBJ databases">
        <authorList>
            <person name="Sun Q."/>
            <person name="Mori K."/>
        </authorList>
    </citation>
    <scope>NUCLEOTIDE SEQUENCE [LARGE SCALE GENOMIC DNA]</scope>
    <source>
        <strain evidence="4 5">JCM 4362</strain>
    </source>
</reference>
<comment type="caution">
    <text evidence="4">The sequence shown here is derived from an EMBL/GenBank/DDBJ whole genome shotgun (WGS) entry which is preliminary data.</text>
</comment>
<dbReference type="InterPro" id="IPR036736">
    <property type="entry name" value="ACP-like_sf"/>
</dbReference>
<dbReference type="SUPFAM" id="SSF47336">
    <property type="entry name" value="ACP-like"/>
    <property type="match status" value="1"/>
</dbReference>
<keyword evidence="2" id="KW-0597">Phosphoprotein</keyword>